<dbReference type="OrthoDB" id="9812435at2"/>
<dbReference type="SUPFAM" id="SSF46785">
    <property type="entry name" value="Winged helix' DNA-binding domain"/>
    <property type="match status" value="1"/>
</dbReference>
<evidence type="ECO:0000256" key="3">
    <source>
        <dbReference type="ARBA" id="ARBA00023125"/>
    </source>
</evidence>
<keyword evidence="4" id="KW-0804">Transcription</keyword>
<dbReference type="Proteomes" id="UP000196655">
    <property type="component" value="Unassembled WGS sequence"/>
</dbReference>
<dbReference type="Gene3D" id="3.40.190.290">
    <property type="match status" value="1"/>
</dbReference>
<gene>
    <name evidence="6" type="ORF">BWR60_07245</name>
</gene>
<dbReference type="RefSeq" id="WP_088150340.1">
    <property type="nucleotide sequence ID" value="NZ_NHON01000010.1"/>
</dbReference>
<dbReference type="Pfam" id="PF03466">
    <property type="entry name" value="LysR_substrate"/>
    <property type="match status" value="1"/>
</dbReference>
<dbReference type="GO" id="GO:0043565">
    <property type="term" value="F:sequence-specific DNA binding"/>
    <property type="evidence" value="ECO:0007669"/>
    <property type="project" value="TreeGrafter"/>
</dbReference>
<keyword evidence="3" id="KW-0238">DNA-binding</keyword>
<dbReference type="InterPro" id="IPR036390">
    <property type="entry name" value="WH_DNA-bd_sf"/>
</dbReference>
<accession>A0A211ZRH0</accession>
<dbReference type="GO" id="GO:0003700">
    <property type="term" value="F:DNA-binding transcription factor activity"/>
    <property type="evidence" value="ECO:0007669"/>
    <property type="project" value="InterPro"/>
</dbReference>
<dbReference type="SUPFAM" id="SSF53850">
    <property type="entry name" value="Periplasmic binding protein-like II"/>
    <property type="match status" value="1"/>
</dbReference>
<dbReference type="PANTHER" id="PTHR30537:SF31">
    <property type="entry name" value="TRANSCRIPTIONAL REGULATOR, LYSR FAMILY"/>
    <property type="match status" value="1"/>
</dbReference>
<dbReference type="PANTHER" id="PTHR30537">
    <property type="entry name" value="HTH-TYPE TRANSCRIPTIONAL REGULATOR"/>
    <property type="match status" value="1"/>
</dbReference>
<evidence type="ECO:0000259" key="5">
    <source>
        <dbReference type="PROSITE" id="PS50931"/>
    </source>
</evidence>
<evidence type="ECO:0000256" key="2">
    <source>
        <dbReference type="ARBA" id="ARBA00023015"/>
    </source>
</evidence>
<evidence type="ECO:0000313" key="6">
    <source>
        <dbReference type="EMBL" id="OWJ67863.1"/>
    </source>
</evidence>
<reference evidence="7" key="1">
    <citation type="submission" date="2017-05" db="EMBL/GenBank/DDBJ databases">
        <authorList>
            <person name="Macchi M."/>
            <person name="Festa S."/>
            <person name="Coppotelli B.M."/>
            <person name="Morelli I.S."/>
        </authorList>
    </citation>
    <scope>NUCLEOTIDE SEQUENCE [LARGE SCALE GENOMIC DNA]</scope>
    <source>
        <strain evidence="7">I</strain>
    </source>
</reference>
<keyword evidence="2" id="KW-0805">Transcription regulation</keyword>
<sequence>MLDLNDLRLFAKVAQLGGFTAAGRALGLPKSRLSRRIATLEEELGVRLLQRSTRRLSLTDVGETFLRHCEALLAEAEAAEQAVAQARSEPSGLVRVTCPHILAQTMIAPLINSFLADHPAVRISMELTGRRVDVIEERVDLAFRVRRPPTEPSDVVVRVLAQTRGVVVAAPMLLDRIGRPVEPVDLIRLGTLDLHRADGRHVWTLADAAGGTQSLPHVPRLASDDMFTLRQAAIDGLGSALLPDYICRPAIEAGLLEHVLLDWQVPEGEVQAVFASRRGLVPAVRALVDHVVRWVPRMVSICDGERREEDRLPPYRDSGANAAALGLDALLTARPAAH</sequence>
<dbReference type="AlphaFoldDB" id="A0A211ZRH0"/>
<dbReference type="InterPro" id="IPR036388">
    <property type="entry name" value="WH-like_DNA-bd_sf"/>
</dbReference>
<comment type="similarity">
    <text evidence="1">Belongs to the LysR transcriptional regulatory family.</text>
</comment>
<protein>
    <recommendedName>
        <fullName evidence="5">HTH lysR-type domain-containing protein</fullName>
    </recommendedName>
</protein>
<dbReference type="InterPro" id="IPR000847">
    <property type="entry name" value="LysR_HTH_N"/>
</dbReference>
<dbReference type="STRING" id="1122125.GCA_000423185_00568"/>
<dbReference type="Gene3D" id="1.10.10.10">
    <property type="entry name" value="Winged helix-like DNA-binding domain superfamily/Winged helix DNA-binding domain"/>
    <property type="match status" value="1"/>
</dbReference>
<dbReference type="InterPro" id="IPR058163">
    <property type="entry name" value="LysR-type_TF_proteobact-type"/>
</dbReference>
<dbReference type="PROSITE" id="PS50931">
    <property type="entry name" value="HTH_LYSR"/>
    <property type="match status" value="1"/>
</dbReference>
<evidence type="ECO:0000256" key="4">
    <source>
        <dbReference type="ARBA" id="ARBA00023163"/>
    </source>
</evidence>
<proteinExistence type="inferred from homology"/>
<feature type="domain" description="HTH lysR-type" evidence="5">
    <location>
        <begin position="2"/>
        <end position="59"/>
    </location>
</feature>
<dbReference type="FunFam" id="1.10.10.10:FF:000001">
    <property type="entry name" value="LysR family transcriptional regulator"/>
    <property type="match status" value="1"/>
</dbReference>
<evidence type="ECO:0000256" key="1">
    <source>
        <dbReference type="ARBA" id="ARBA00009437"/>
    </source>
</evidence>
<dbReference type="InterPro" id="IPR005119">
    <property type="entry name" value="LysR_subst-bd"/>
</dbReference>
<dbReference type="EMBL" id="NHON01000010">
    <property type="protein sequence ID" value="OWJ67863.1"/>
    <property type="molecule type" value="Genomic_DNA"/>
</dbReference>
<evidence type="ECO:0000313" key="7">
    <source>
        <dbReference type="Proteomes" id="UP000196655"/>
    </source>
</evidence>
<dbReference type="Pfam" id="PF00126">
    <property type="entry name" value="HTH_1"/>
    <property type="match status" value="1"/>
</dbReference>
<dbReference type="GO" id="GO:0006351">
    <property type="term" value="P:DNA-templated transcription"/>
    <property type="evidence" value="ECO:0007669"/>
    <property type="project" value="TreeGrafter"/>
</dbReference>
<keyword evidence="7" id="KW-1185">Reference proteome</keyword>
<organism evidence="6 7">
    <name type="scientific">Inquilinus limosus</name>
    <dbReference type="NCBI Taxonomy" id="171674"/>
    <lineage>
        <taxon>Bacteria</taxon>
        <taxon>Pseudomonadati</taxon>
        <taxon>Pseudomonadota</taxon>
        <taxon>Alphaproteobacteria</taxon>
        <taxon>Rhodospirillales</taxon>
        <taxon>Rhodospirillaceae</taxon>
        <taxon>Inquilinus</taxon>
    </lineage>
</organism>
<name>A0A211ZRH0_9PROT</name>
<comment type="caution">
    <text evidence="6">The sequence shown here is derived from an EMBL/GenBank/DDBJ whole genome shotgun (WGS) entry which is preliminary data.</text>
</comment>